<gene>
    <name evidence="1" type="primary">CMAS</name>
    <name evidence="1" type="ORF">FJT64_015810</name>
</gene>
<dbReference type="EMBL" id="VIIS01000074">
    <property type="protein sequence ID" value="KAF0313674.1"/>
    <property type="molecule type" value="Genomic_DNA"/>
</dbReference>
<dbReference type="InterPro" id="IPR003329">
    <property type="entry name" value="Cytidylyl_trans"/>
</dbReference>
<name>A0A6A4XCE2_AMPAM</name>
<dbReference type="Gene3D" id="3.90.550.10">
    <property type="entry name" value="Spore Coat Polysaccharide Biosynthesis Protein SpsA, Chain A"/>
    <property type="match status" value="1"/>
</dbReference>
<comment type="caution">
    <text evidence="1">The sequence shown here is derived from an EMBL/GenBank/DDBJ whole genome shotgun (WGS) entry which is preliminary data.</text>
</comment>
<keyword evidence="1" id="KW-0548">Nucleotidyltransferase</keyword>
<protein>
    <submittedName>
        <fullName evidence="1">N-acylneuraminate cytidylyltransferase</fullName>
    </submittedName>
</protein>
<dbReference type="GO" id="GO:0008781">
    <property type="term" value="F:N-acylneuraminate cytidylyltransferase activity"/>
    <property type="evidence" value="ECO:0007669"/>
    <property type="project" value="TreeGrafter"/>
</dbReference>
<dbReference type="OrthoDB" id="6375508at2759"/>
<dbReference type="Pfam" id="PF02348">
    <property type="entry name" value="CTP_transf_3"/>
    <property type="match status" value="1"/>
</dbReference>
<dbReference type="PANTHER" id="PTHR21485">
    <property type="entry name" value="HAD SUPERFAMILY MEMBERS CMAS AND KDSC"/>
    <property type="match status" value="1"/>
</dbReference>
<keyword evidence="2" id="KW-1185">Reference proteome</keyword>
<dbReference type="InterPro" id="IPR029044">
    <property type="entry name" value="Nucleotide-diphossugar_trans"/>
</dbReference>
<sequence length="184" mass="20085">MASGFTKMAEVCILILARGGSKGIPRKNMVHFVSKSLIAHCISTARMVTTESEAAGARVHHRSAATSTDTASSLSAVLEFLGDRPEVGTLALLQCTSPLTRPEDVSRALEMLDGGYDSVFSLVRHRPGLIWRDTEDGGLEPVNFDPLNRPRRQDLPSHLQESGNFYVTRAALVRSERQLQAGRL</sequence>
<evidence type="ECO:0000313" key="2">
    <source>
        <dbReference type="Proteomes" id="UP000440578"/>
    </source>
</evidence>
<dbReference type="PANTHER" id="PTHR21485:SF3">
    <property type="entry name" value="N-ACYLNEURAMINATE CYTIDYLYLTRANSFERASE"/>
    <property type="match status" value="1"/>
</dbReference>
<dbReference type="CDD" id="cd02513">
    <property type="entry name" value="CMP-NeuAc_Synthase"/>
    <property type="match status" value="1"/>
</dbReference>
<proteinExistence type="predicted"/>
<reference evidence="1 2" key="1">
    <citation type="submission" date="2019-07" db="EMBL/GenBank/DDBJ databases">
        <title>Draft genome assembly of a fouling barnacle, Amphibalanus amphitrite (Darwin, 1854): The first reference genome for Thecostraca.</title>
        <authorList>
            <person name="Kim W."/>
        </authorList>
    </citation>
    <scope>NUCLEOTIDE SEQUENCE [LARGE SCALE GENOMIC DNA]</scope>
    <source>
        <strain evidence="1">SNU_AA5</strain>
        <tissue evidence="1">Soma without cirri and trophi</tissue>
    </source>
</reference>
<organism evidence="1 2">
    <name type="scientific">Amphibalanus amphitrite</name>
    <name type="common">Striped barnacle</name>
    <name type="synonym">Balanus amphitrite</name>
    <dbReference type="NCBI Taxonomy" id="1232801"/>
    <lineage>
        <taxon>Eukaryota</taxon>
        <taxon>Metazoa</taxon>
        <taxon>Ecdysozoa</taxon>
        <taxon>Arthropoda</taxon>
        <taxon>Crustacea</taxon>
        <taxon>Multicrustacea</taxon>
        <taxon>Cirripedia</taxon>
        <taxon>Thoracica</taxon>
        <taxon>Thoracicalcarea</taxon>
        <taxon>Balanomorpha</taxon>
        <taxon>Balanoidea</taxon>
        <taxon>Balanidae</taxon>
        <taxon>Amphibalaninae</taxon>
        <taxon>Amphibalanus</taxon>
    </lineage>
</organism>
<dbReference type="AlphaFoldDB" id="A0A6A4XCE2"/>
<dbReference type="SUPFAM" id="SSF53448">
    <property type="entry name" value="Nucleotide-diphospho-sugar transferases"/>
    <property type="match status" value="1"/>
</dbReference>
<accession>A0A6A4XCE2</accession>
<dbReference type="Proteomes" id="UP000440578">
    <property type="component" value="Unassembled WGS sequence"/>
</dbReference>
<dbReference type="InterPro" id="IPR050793">
    <property type="entry name" value="CMP-NeuNAc_synthase"/>
</dbReference>
<evidence type="ECO:0000313" key="1">
    <source>
        <dbReference type="EMBL" id="KAF0313674.1"/>
    </source>
</evidence>
<keyword evidence="1" id="KW-0808">Transferase</keyword>